<evidence type="ECO:0000256" key="1">
    <source>
        <dbReference type="SAM" id="SignalP"/>
    </source>
</evidence>
<feature type="signal peptide" evidence="1">
    <location>
        <begin position="1"/>
        <end position="22"/>
    </location>
</feature>
<dbReference type="PATRIC" id="fig|1423783.4.peg.1739"/>
<feature type="chain" id="PRO_5006411482" description="Lipoprotein" evidence="1">
    <location>
        <begin position="23"/>
        <end position="286"/>
    </location>
</feature>
<dbReference type="PROSITE" id="PS51257">
    <property type="entry name" value="PROKAR_LIPOPROTEIN"/>
    <property type="match status" value="1"/>
</dbReference>
<dbReference type="STRING" id="1423783.FC50_GL001696"/>
<dbReference type="Proteomes" id="UP000051922">
    <property type="component" value="Unassembled WGS sequence"/>
</dbReference>
<dbReference type="EMBL" id="AZFJ01000052">
    <property type="protein sequence ID" value="KRL85530.1"/>
    <property type="molecule type" value="Genomic_DNA"/>
</dbReference>
<accession>A0A0R1U257</accession>
<protein>
    <recommendedName>
        <fullName evidence="4">Lipoprotein</fullName>
    </recommendedName>
</protein>
<organism evidence="2 3">
    <name type="scientific">Lacticaseibacillus pantheris DSM 15945 = JCM 12539 = NBRC 106106</name>
    <dbReference type="NCBI Taxonomy" id="1423783"/>
    <lineage>
        <taxon>Bacteria</taxon>
        <taxon>Bacillati</taxon>
        <taxon>Bacillota</taxon>
        <taxon>Bacilli</taxon>
        <taxon>Lactobacillales</taxon>
        <taxon>Lactobacillaceae</taxon>
        <taxon>Lacticaseibacillus</taxon>
    </lineage>
</organism>
<evidence type="ECO:0000313" key="2">
    <source>
        <dbReference type="EMBL" id="KRL85530.1"/>
    </source>
</evidence>
<proteinExistence type="predicted"/>
<dbReference type="AlphaFoldDB" id="A0A0R1U257"/>
<name>A0A0R1U257_9LACO</name>
<reference evidence="2 3" key="1">
    <citation type="journal article" date="2015" name="Genome Announc.">
        <title>Expanding the biotechnology potential of lactobacilli through comparative genomics of 213 strains and associated genera.</title>
        <authorList>
            <person name="Sun Z."/>
            <person name="Harris H.M."/>
            <person name="McCann A."/>
            <person name="Guo C."/>
            <person name="Argimon S."/>
            <person name="Zhang W."/>
            <person name="Yang X."/>
            <person name="Jeffery I.B."/>
            <person name="Cooney J.C."/>
            <person name="Kagawa T.F."/>
            <person name="Liu W."/>
            <person name="Song Y."/>
            <person name="Salvetti E."/>
            <person name="Wrobel A."/>
            <person name="Rasinkangas P."/>
            <person name="Parkhill J."/>
            <person name="Rea M.C."/>
            <person name="O'Sullivan O."/>
            <person name="Ritari J."/>
            <person name="Douillard F.P."/>
            <person name="Paul Ross R."/>
            <person name="Yang R."/>
            <person name="Briner A.E."/>
            <person name="Felis G.E."/>
            <person name="de Vos W.M."/>
            <person name="Barrangou R."/>
            <person name="Klaenhammer T.R."/>
            <person name="Caufield P.W."/>
            <person name="Cui Y."/>
            <person name="Zhang H."/>
            <person name="O'Toole P.W."/>
        </authorList>
    </citation>
    <scope>NUCLEOTIDE SEQUENCE [LARGE SCALE GENOMIC DNA]</scope>
    <source>
        <strain evidence="2 3">DSM 15945</strain>
    </source>
</reference>
<comment type="caution">
    <text evidence="2">The sequence shown here is derived from an EMBL/GenBank/DDBJ whole genome shotgun (WGS) entry which is preliminary data.</text>
</comment>
<keyword evidence="3" id="KW-1185">Reference proteome</keyword>
<keyword evidence="1" id="KW-0732">Signal</keyword>
<gene>
    <name evidence="2" type="ORF">FC50_GL001696</name>
</gene>
<evidence type="ECO:0000313" key="3">
    <source>
        <dbReference type="Proteomes" id="UP000051922"/>
    </source>
</evidence>
<evidence type="ECO:0008006" key="4">
    <source>
        <dbReference type="Google" id="ProtNLM"/>
    </source>
</evidence>
<sequence>MILFMKKIITAVSALALSLVLAACGNKLTTTKSTYHQDGMVAVIKGEASGAKQVRYKSANVQGTKKVNSGTFAFSVPVTASKQSVKITAGNLKRTVTVSAATPLADYQTAANKYNMAVAMSTLTAAEQKQVTAFKAPTKASLAAMTPAEQASTMQAAATVKSLMTKATNATKDQQLPATVKDGVHQVLKTGVVRVRVNADGKHLMGYTMIIPVKAMKNKTQAKQFGTTLALLGTSAGADAKKVMKQFAKETKDQKDSQTTMKTIKSNGVKFNVGFSTSNIYVYITK</sequence>